<evidence type="ECO:0000256" key="2">
    <source>
        <dbReference type="ARBA" id="ARBA00012150"/>
    </source>
</evidence>
<dbReference type="SUPFAM" id="SSF54975">
    <property type="entry name" value="Acylphosphatase/BLUF domain-like"/>
    <property type="match status" value="1"/>
</dbReference>
<name>A0A4Q2JQD5_9MICO</name>
<dbReference type="RefSeq" id="WP_056005763.1">
    <property type="nucleotide sequence ID" value="NZ_SDPO01000002.1"/>
</dbReference>
<feature type="active site" evidence="5">
    <location>
        <position position="18"/>
    </location>
</feature>
<sequence length="89" mass="9623">MIRRHVLVHGIVQGVGFRFSARREAERLGVAGWARNRPDGTVEAEVEGDEASVAAMLDWLATGPRGAVVERTDVAVREPTGQPGFRITG</sequence>
<dbReference type="InterPro" id="IPR020456">
    <property type="entry name" value="Acylphosphatase"/>
</dbReference>
<reference evidence="9 10" key="1">
    <citation type="submission" date="2019-01" db="EMBL/GenBank/DDBJ databases">
        <authorList>
            <person name="Li J."/>
        </authorList>
    </citation>
    <scope>NUCLEOTIDE SEQUENCE [LARGE SCALE GENOMIC DNA]</scope>
    <source>
        <strain evidence="9 10">CCUG 35506</strain>
    </source>
</reference>
<gene>
    <name evidence="9" type="ORF">ESP57_08200</name>
</gene>
<dbReference type="PANTHER" id="PTHR47268">
    <property type="entry name" value="ACYLPHOSPHATASE"/>
    <property type="match status" value="1"/>
</dbReference>
<dbReference type="EMBL" id="SDPO01000002">
    <property type="protein sequence ID" value="RXZ48939.1"/>
    <property type="molecule type" value="Genomic_DNA"/>
</dbReference>
<dbReference type="OrthoDB" id="3182027at2"/>
<feature type="domain" description="Acylphosphatase-like" evidence="8">
    <location>
        <begin position="3"/>
        <end position="89"/>
    </location>
</feature>
<evidence type="ECO:0000256" key="5">
    <source>
        <dbReference type="PROSITE-ProRule" id="PRU00520"/>
    </source>
</evidence>
<dbReference type="PANTHER" id="PTHR47268:SF4">
    <property type="entry name" value="ACYLPHOSPHATASE"/>
    <property type="match status" value="1"/>
</dbReference>
<evidence type="ECO:0000256" key="7">
    <source>
        <dbReference type="RuleBase" id="RU004168"/>
    </source>
</evidence>
<dbReference type="InterPro" id="IPR036046">
    <property type="entry name" value="Acylphosphatase-like_dom_sf"/>
</dbReference>
<evidence type="ECO:0000259" key="8">
    <source>
        <dbReference type="PROSITE" id="PS51160"/>
    </source>
</evidence>
<organism evidence="9 10">
    <name type="scientific">Agromyces fucosus</name>
    <dbReference type="NCBI Taxonomy" id="41985"/>
    <lineage>
        <taxon>Bacteria</taxon>
        <taxon>Bacillati</taxon>
        <taxon>Actinomycetota</taxon>
        <taxon>Actinomycetes</taxon>
        <taxon>Micrococcales</taxon>
        <taxon>Microbacteriaceae</taxon>
        <taxon>Agromyces</taxon>
    </lineage>
</organism>
<dbReference type="AlphaFoldDB" id="A0A4Q2JQD5"/>
<dbReference type="InterPro" id="IPR017968">
    <property type="entry name" value="Acylphosphatase_CS"/>
</dbReference>
<dbReference type="Pfam" id="PF00708">
    <property type="entry name" value="Acylphosphatase"/>
    <property type="match status" value="1"/>
</dbReference>
<accession>A0A4Q2JQD5</accession>
<feature type="active site" evidence="5">
    <location>
        <position position="36"/>
    </location>
</feature>
<evidence type="ECO:0000313" key="10">
    <source>
        <dbReference type="Proteomes" id="UP000292935"/>
    </source>
</evidence>
<dbReference type="PRINTS" id="PR00112">
    <property type="entry name" value="ACYLPHPHTASE"/>
</dbReference>
<evidence type="ECO:0000256" key="1">
    <source>
        <dbReference type="ARBA" id="ARBA00005614"/>
    </source>
</evidence>
<dbReference type="Proteomes" id="UP000292935">
    <property type="component" value="Unassembled WGS sequence"/>
</dbReference>
<dbReference type="InterPro" id="IPR001792">
    <property type="entry name" value="Acylphosphatase-like_dom"/>
</dbReference>
<keyword evidence="5 6" id="KW-0378">Hydrolase</keyword>
<evidence type="ECO:0000256" key="3">
    <source>
        <dbReference type="ARBA" id="ARBA00015991"/>
    </source>
</evidence>
<dbReference type="EC" id="3.6.1.7" evidence="2 5"/>
<comment type="caution">
    <text evidence="9">The sequence shown here is derived from an EMBL/GenBank/DDBJ whole genome shotgun (WGS) entry which is preliminary data.</text>
</comment>
<evidence type="ECO:0000313" key="9">
    <source>
        <dbReference type="EMBL" id="RXZ48939.1"/>
    </source>
</evidence>
<dbReference type="GO" id="GO:0003998">
    <property type="term" value="F:acylphosphatase activity"/>
    <property type="evidence" value="ECO:0007669"/>
    <property type="project" value="UniProtKB-EC"/>
</dbReference>
<dbReference type="Gene3D" id="3.30.70.100">
    <property type="match status" value="1"/>
</dbReference>
<proteinExistence type="inferred from homology"/>
<evidence type="ECO:0000256" key="6">
    <source>
        <dbReference type="RuleBase" id="RU000553"/>
    </source>
</evidence>
<protein>
    <recommendedName>
        <fullName evidence="3 5">Acylphosphatase</fullName>
        <ecNumber evidence="2 5">3.6.1.7</ecNumber>
    </recommendedName>
</protein>
<dbReference type="PROSITE" id="PS00151">
    <property type="entry name" value="ACYLPHOSPHATASE_2"/>
    <property type="match status" value="1"/>
</dbReference>
<dbReference type="PROSITE" id="PS00150">
    <property type="entry name" value="ACYLPHOSPHATASE_1"/>
    <property type="match status" value="1"/>
</dbReference>
<comment type="catalytic activity">
    <reaction evidence="4 5 6">
        <text>an acyl phosphate + H2O = a carboxylate + phosphate + H(+)</text>
        <dbReference type="Rhea" id="RHEA:14965"/>
        <dbReference type="ChEBI" id="CHEBI:15377"/>
        <dbReference type="ChEBI" id="CHEBI:15378"/>
        <dbReference type="ChEBI" id="CHEBI:29067"/>
        <dbReference type="ChEBI" id="CHEBI:43474"/>
        <dbReference type="ChEBI" id="CHEBI:59918"/>
        <dbReference type="EC" id="3.6.1.7"/>
    </reaction>
</comment>
<keyword evidence="10" id="KW-1185">Reference proteome</keyword>
<evidence type="ECO:0000256" key="4">
    <source>
        <dbReference type="ARBA" id="ARBA00047645"/>
    </source>
</evidence>
<dbReference type="PROSITE" id="PS51160">
    <property type="entry name" value="ACYLPHOSPHATASE_3"/>
    <property type="match status" value="1"/>
</dbReference>
<comment type="similarity">
    <text evidence="1 7">Belongs to the acylphosphatase family.</text>
</comment>